<evidence type="ECO:0000313" key="8">
    <source>
        <dbReference type="EMBL" id="SMY20744.1"/>
    </source>
</evidence>
<dbReference type="InterPro" id="IPR007219">
    <property type="entry name" value="XnlR_reg_dom"/>
</dbReference>
<reference evidence="8 9" key="1">
    <citation type="submission" date="2016-10" db="EMBL/GenBank/DDBJ databases">
        <authorList>
            <person name="Varghese N."/>
        </authorList>
    </citation>
    <scope>NUCLEOTIDE SEQUENCE [LARGE SCALE GENOMIC DNA]</scope>
</reference>
<evidence type="ECO:0000256" key="5">
    <source>
        <dbReference type="ARBA" id="ARBA00023242"/>
    </source>
</evidence>
<dbReference type="Gene3D" id="4.10.240.10">
    <property type="entry name" value="Zn(2)-C6 fungal-type DNA-binding domain"/>
    <property type="match status" value="1"/>
</dbReference>
<evidence type="ECO:0000256" key="1">
    <source>
        <dbReference type="ARBA" id="ARBA00004123"/>
    </source>
</evidence>
<dbReference type="CDD" id="cd00067">
    <property type="entry name" value="GAL4"/>
    <property type="match status" value="1"/>
</dbReference>
<dbReference type="GO" id="GO:0005634">
    <property type="term" value="C:nucleus"/>
    <property type="evidence" value="ECO:0007669"/>
    <property type="project" value="UniProtKB-SubCell"/>
</dbReference>
<keyword evidence="5" id="KW-0539">Nucleus</keyword>
<comment type="subcellular location">
    <subcellularLocation>
        <location evidence="1">Nucleus</location>
    </subcellularLocation>
</comment>
<keyword evidence="4" id="KW-0804">Transcription</keyword>
<dbReference type="Pfam" id="PF00172">
    <property type="entry name" value="Zn_clus"/>
    <property type="match status" value="1"/>
</dbReference>
<evidence type="ECO:0000256" key="3">
    <source>
        <dbReference type="ARBA" id="ARBA00023015"/>
    </source>
</evidence>
<evidence type="ECO:0000256" key="2">
    <source>
        <dbReference type="ARBA" id="ARBA00022723"/>
    </source>
</evidence>
<dbReference type="InterPro" id="IPR050815">
    <property type="entry name" value="TF_fung"/>
</dbReference>
<dbReference type="GO" id="GO:0000981">
    <property type="term" value="F:DNA-binding transcription factor activity, RNA polymerase II-specific"/>
    <property type="evidence" value="ECO:0007669"/>
    <property type="project" value="InterPro"/>
</dbReference>
<feature type="domain" description="Zn(2)-C6 fungal-type" evidence="7">
    <location>
        <begin position="12"/>
        <end position="42"/>
    </location>
</feature>
<gene>
    <name evidence="8" type="ORF">ZT1A5_G2179</name>
</gene>
<dbReference type="PROSITE" id="PS00463">
    <property type="entry name" value="ZN2_CY6_FUNGAL_1"/>
    <property type="match status" value="1"/>
</dbReference>
<dbReference type="PANTHER" id="PTHR47338:SF20">
    <property type="entry name" value="ZN(II)2CYS6 TRANSCRIPTION FACTOR (EUROFUNG)"/>
    <property type="match status" value="1"/>
</dbReference>
<evidence type="ECO:0000256" key="4">
    <source>
        <dbReference type="ARBA" id="ARBA00023163"/>
    </source>
</evidence>
<feature type="compositionally biased region" description="Polar residues" evidence="6">
    <location>
        <begin position="81"/>
        <end position="101"/>
    </location>
</feature>
<dbReference type="AlphaFoldDB" id="A0A1Y6L8C4"/>
<dbReference type="GO" id="GO:0008270">
    <property type="term" value="F:zinc ion binding"/>
    <property type="evidence" value="ECO:0007669"/>
    <property type="project" value="InterPro"/>
</dbReference>
<accession>A0A1Y6L8C4</accession>
<feature type="compositionally biased region" description="Polar residues" evidence="6">
    <location>
        <begin position="113"/>
        <end position="135"/>
    </location>
</feature>
<name>A0A1Y6L8C4_ZYMTR</name>
<dbReference type="InterPro" id="IPR001138">
    <property type="entry name" value="Zn2Cys6_DnaBD"/>
</dbReference>
<sequence>MASTPSADRKIACNACRHRKTACDRRQPKCGLCVKNYRECEYATQGRQHPGLRAGYVSRLEKRIDQLESRLVLLESRIDNPASQSGNPATRRTVDSGTPENLYTGASYDETPYSYQDDQPSREASTVTPAAANTTDPFAEPALSELCMIWFQKYHRWFPIMHQPSFMEMVTQRRGAGFLDKDLAVHAIVAMTLFDSKILSLDQQRRGEIQHQLTENILTESMGRKTLDAVQAMLILSVLHYSEGHFMRSWNSLAIARRIAEHLSIGQSLDFDSPSASSPTALRRLSTFTNSAMQDEERLRAYWMIEMLDSLSVIGARHGNARTRSAGNPPLPCSDSLWTLPETVLSASPARPYSSCSAFSLCIIFAVSEVSIVHRFLSKAVDMTDFEQRDQWQAEAQRIDERLTAWRDEFVAAVFRLINAEYAHHERPEMDAQVVLCNCVLNTAVITLLHQRSPCAEGIDQSVEPWAFASSRCVYACENTAFKVRQMDEDELLICHPLLVFSIFVAARFYIVHSKALDANVPTNLHSLAFALHTCGRRWPLARFFEDIIRIAVAEYRTPIVASKVPKEFYDLRLTTFEVAEPLIEWVQGPGAEVVRAVSATQAHGATTFARMEVDVLA</sequence>
<dbReference type="EMBL" id="LT882677">
    <property type="protein sequence ID" value="SMY20744.1"/>
    <property type="molecule type" value="Genomic_DNA"/>
</dbReference>
<dbReference type="SUPFAM" id="SSF57701">
    <property type="entry name" value="Zn2/Cys6 DNA-binding domain"/>
    <property type="match status" value="1"/>
</dbReference>
<evidence type="ECO:0000259" key="7">
    <source>
        <dbReference type="PROSITE" id="PS50048"/>
    </source>
</evidence>
<dbReference type="Proteomes" id="UP000215453">
    <property type="component" value="Chromosome 2"/>
</dbReference>
<evidence type="ECO:0000256" key="6">
    <source>
        <dbReference type="SAM" id="MobiDB-lite"/>
    </source>
</evidence>
<dbReference type="CDD" id="cd12148">
    <property type="entry name" value="fungal_TF_MHR"/>
    <property type="match status" value="1"/>
</dbReference>
<proteinExistence type="predicted"/>
<dbReference type="InterPro" id="IPR036864">
    <property type="entry name" value="Zn2-C6_fun-type_DNA-bd_sf"/>
</dbReference>
<keyword evidence="3" id="KW-0805">Transcription regulation</keyword>
<protein>
    <recommendedName>
        <fullName evidence="7">Zn(2)-C6 fungal-type domain-containing protein</fullName>
    </recommendedName>
</protein>
<dbReference type="PANTHER" id="PTHR47338">
    <property type="entry name" value="ZN(II)2CYS6 TRANSCRIPTION FACTOR (EUROFUNG)-RELATED"/>
    <property type="match status" value="1"/>
</dbReference>
<dbReference type="Pfam" id="PF04082">
    <property type="entry name" value="Fungal_trans"/>
    <property type="match status" value="1"/>
</dbReference>
<organism evidence="8 9">
    <name type="scientific">Zymoseptoria tritici ST99CH_1A5</name>
    <dbReference type="NCBI Taxonomy" id="1276529"/>
    <lineage>
        <taxon>Eukaryota</taxon>
        <taxon>Fungi</taxon>
        <taxon>Dikarya</taxon>
        <taxon>Ascomycota</taxon>
        <taxon>Pezizomycotina</taxon>
        <taxon>Dothideomycetes</taxon>
        <taxon>Dothideomycetidae</taxon>
        <taxon>Mycosphaerellales</taxon>
        <taxon>Mycosphaerellaceae</taxon>
        <taxon>Zymoseptoria</taxon>
    </lineage>
</organism>
<dbReference type="GO" id="GO:0003677">
    <property type="term" value="F:DNA binding"/>
    <property type="evidence" value="ECO:0007669"/>
    <property type="project" value="InterPro"/>
</dbReference>
<dbReference type="SMART" id="SM00066">
    <property type="entry name" value="GAL4"/>
    <property type="match status" value="1"/>
</dbReference>
<keyword evidence="2" id="KW-0479">Metal-binding</keyword>
<dbReference type="GO" id="GO:0006351">
    <property type="term" value="P:DNA-templated transcription"/>
    <property type="evidence" value="ECO:0007669"/>
    <property type="project" value="InterPro"/>
</dbReference>
<feature type="region of interest" description="Disordered" evidence="6">
    <location>
        <begin position="79"/>
        <end position="135"/>
    </location>
</feature>
<dbReference type="PROSITE" id="PS50048">
    <property type="entry name" value="ZN2_CY6_FUNGAL_2"/>
    <property type="match status" value="1"/>
</dbReference>
<evidence type="ECO:0000313" key="9">
    <source>
        <dbReference type="Proteomes" id="UP000215453"/>
    </source>
</evidence>